<dbReference type="EMBL" id="VZQZ01000001">
    <property type="protein sequence ID" value="KAB0667247.1"/>
    <property type="molecule type" value="Genomic_DNA"/>
</dbReference>
<gene>
    <name evidence="1" type="ORF">F6V25_00670</name>
</gene>
<dbReference type="RefSeq" id="WP_151126236.1">
    <property type="nucleotide sequence ID" value="NZ_VZQZ01000001.1"/>
</dbReference>
<evidence type="ECO:0000313" key="1">
    <source>
        <dbReference type="EMBL" id="KAB0667247.1"/>
    </source>
</evidence>
<comment type="caution">
    <text evidence="1">The sequence shown here is derived from an EMBL/GenBank/DDBJ whole genome shotgun (WGS) entry which is preliminary data.</text>
</comment>
<organism evidence="1 2">
    <name type="scientific">Oryzomonas japonica</name>
    <dbReference type="NCBI Taxonomy" id="2603858"/>
    <lineage>
        <taxon>Bacteria</taxon>
        <taxon>Pseudomonadati</taxon>
        <taxon>Thermodesulfobacteriota</taxon>
        <taxon>Desulfuromonadia</taxon>
        <taxon>Geobacterales</taxon>
        <taxon>Geobacteraceae</taxon>
        <taxon>Oryzomonas</taxon>
    </lineage>
</organism>
<dbReference type="SUPFAM" id="SSF55331">
    <property type="entry name" value="Tautomerase/MIF"/>
    <property type="match status" value="1"/>
</dbReference>
<dbReference type="Proteomes" id="UP000420562">
    <property type="component" value="Unassembled WGS sequence"/>
</dbReference>
<proteinExistence type="predicted"/>
<name>A0A7J4ZUJ7_9BACT</name>
<protein>
    <submittedName>
        <fullName evidence="1">Tautomerase</fullName>
    </submittedName>
</protein>
<accession>A0A7J4ZUJ7</accession>
<dbReference type="Gene3D" id="3.30.429.10">
    <property type="entry name" value="Macrophage Migration Inhibitory Factor"/>
    <property type="match status" value="1"/>
</dbReference>
<dbReference type="AlphaFoldDB" id="A0A7J4ZUJ7"/>
<keyword evidence="2" id="KW-1185">Reference proteome</keyword>
<evidence type="ECO:0000313" key="2">
    <source>
        <dbReference type="Proteomes" id="UP000420562"/>
    </source>
</evidence>
<dbReference type="InterPro" id="IPR014347">
    <property type="entry name" value="Tautomerase/MIF_sf"/>
</dbReference>
<sequence length="134" mass="15355">MPHLQFEFNRSLTDAQKAAFAEQVRTLFSQVMDTGTDHISISIREFGTYNLSIGRVKEPEKGVAVVNADIREGRTMEKRRALTLGFMELINRSFNIPVTNMYVTLTEHKGEDFHLFEKYLASWQTGEDPLADLK</sequence>
<reference evidence="1 2" key="1">
    <citation type="submission" date="2019-09" db="EMBL/GenBank/DDBJ databases">
        <title>Geobacter sp. Red96, a novel strain isolated from paddy soil.</title>
        <authorList>
            <person name="Xu Z."/>
            <person name="Masuda Y."/>
            <person name="Itoh H."/>
            <person name="Senoo K."/>
        </authorList>
    </citation>
    <scope>NUCLEOTIDE SEQUENCE [LARGE SCALE GENOMIC DNA]</scope>
    <source>
        <strain evidence="1 2">Red96</strain>
    </source>
</reference>